<dbReference type="InterPro" id="IPR020904">
    <property type="entry name" value="Sc_DH/Rdtase_CS"/>
</dbReference>
<organism evidence="3 4">
    <name type="scientific">Roseospira goensis</name>
    <dbReference type="NCBI Taxonomy" id="391922"/>
    <lineage>
        <taxon>Bacteria</taxon>
        <taxon>Pseudomonadati</taxon>
        <taxon>Pseudomonadota</taxon>
        <taxon>Alphaproteobacteria</taxon>
        <taxon>Rhodospirillales</taxon>
        <taxon>Rhodospirillaceae</taxon>
        <taxon>Roseospira</taxon>
    </lineage>
</organism>
<dbReference type="GO" id="GO:0016616">
    <property type="term" value="F:oxidoreductase activity, acting on the CH-OH group of donors, NAD or NADP as acceptor"/>
    <property type="evidence" value="ECO:0007669"/>
    <property type="project" value="TreeGrafter"/>
</dbReference>
<evidence type="ECO:0000256" key="1">
    <source>
        <dbReference type="ARBA" id="ARBA00006484"/>
    </source>
</evidence>
<accession>A0A7W6WJG4</accession>
<gene>
    <name evidence="3" type="ORF">GGD88_000898</name>
</gene>
<dbReference type="SUPFAM" id="SSF51735">
    <property type="entry name" value="NAD(P)-binding Rossmann-fold domains"/>
    <property type="match status" value="1"/>
</dbReference>
<evidence type="ECO:0000256" key="2">
    <source>
        <dbReference type="SAM" id="MobiDB-lite"/>
    </source>
</evidence>
<dbReference type="PROSITE" id="PS00061">
    <property type="entry name" value="ADH_SHORT"/>
    <property type="match status" value="1"/>
</dbReference>
<dbReference type="PANTHER" id="PTHR42760:SF129">
    <property type="entry name" value="OXIDOREDUCTASE"/>
    <property type="match status" value="1"/>
</dbReference>
<dbReference type="RefSeq" id="WP_184432130.1">
    <property type="nucleotide sequence ID" value="NZ_JACIGI010000005.1"/>
</dbReference>
<dbReference type="Pfam" id="PF13561">
    <property type="entry name" value="adh_short_C2"/>
    <property type="match status" value="1"/>
</dbReference>
<feature type="compositionally biased region" description="Pro residues" evidence="2">
    <location>
        <begin position="1"/>
        <end position="16"/>
    </location>
</feature>
<keyword evidence="4" id="KW-1185">Reference proteome</keyword>
<dbReference type="PANTHER" id="PTHR42760">
    <property type="entry name" value="SHORT-CHAIN DEHYDROGENASES/REDUCTASES FAMILY MEMBER"/>
    <property type="match status" value="1"/>
</dbReference>
<dbReference type="EMBL" id="JACIGI010000005">
    <property type="protein sequence ID" value="MBB4285181.1"/>
    <property type="molecule type" value="Genomic_DNA"/>
</dbReference>
<dbReference type="Gene3D" id="3.40.50.720">
    <property type="entry name" value="NAD(P)-binding Rossmann-like Domain"/>
    <property type="match status" value="1"/>
</dbReference>
<name>A0A7W6WJG4_9PROT</name>
<dbReference type="InterPro" id="IPR002347">
    <property type="entry name" value="SDR_fam"/>
</dbReference>
<proteinExistence type="inferred from homology"/>
<dbReference type="PRINTS" id="PR00081">
    <property type="entry name" value="GDHRDH"/>
</dbReference>
<dbReference type="Proteomes" id="UP000555728">
    <property type="component" value="Unassembled WGS sequence"/>
</dbReference>
<dbReference type="AlphaFoldDB" id="A0A7W6WJG4"/>
<protein>
    <submittedName>
        <fullName evidence="3">NAD(P)-dependent dehydrogenase (Short-subunit alcohol dehydrogenase family)</fullName>
    </submittedName>
</protein>
<dbReference type="FunFam" id="3.40.50.720:FF:000084">
    <property type="entry name" value="Short-chain dehydrogenase reductase"/>
    <property type="match status" value="1"/>
</dbReference>
<dbReference type="InterPro" id="IPR036291">
    <property type="entry name" value="NAD(P)-bd_dom_sf"/>
</dbReference>
<sequence length="264" mass="26746">MSGPPSSIPSPLPSPSATPAGEAPDLARQALVTGGSAGIGRAIVDRLAADGYRVLNLDRDPVPDPPPGVETVAVDFADPAAAEAVLAEVTATRSFGLLVANVGQCINASLDETAWTDLRRLADVNLNSAILAARATVPAMRQAGSGRIVGIASRAALGKPNRTAYAATKAGMIGLVRTWAQELAPHGITCNAVAPGPIATALFRASNPPDAPQTRRLMEAIPLGRLGEPAEVARAVAFFAAPEAGFITGQTLYVCGGASLGAMA</sequence>
<comment type="similarity">
    <text evidence="1">Belongs to the short-chain dehydrogenases/reductases (SDR) family.</text>
</comment>
<evidence type="ECO:0000313" key="4">
    <source>
        <dbReference type="Proteomes" id="UP000555728"/>
    </source>
</evidence>
<feature type="region of interest" description="Disordered" evidence="2">
    <location>
        <begin position="1"/>
        <end position="24"/>
    </location>
</feature>
<reference evidence="3 4" key="1">
    <citation type="submission" date="2020-08" db="EMBL/GenBank/DDBJ databases">
        <title>Genome sequencing of Purple Non-Sulfur Bacteria from various extreme environments.</title>
        <authorList>
            <person name="Mayer M."/>
        </authorList>
    </citation>
    <scope>NUCLEOTIDE SEQUENCE [LARGE SCALE GENOMIC DNA]</scope>
    <source>
        <strain evidence="3 4">JA135</strain>
    </source>
</reference>
<dbReference type="CDD" id="cd05233">
    <property type="entry name" value="SDR_c"/>
    <property type="match status" value="1"/>
</dbReference>
<comment type="caution">
    <text evidence="3">The sequence shown here is derived from an EMBL/GenBank/DDBJ whole genome shotgun (WGS) entry which is preliminary data.</text>
</comment>
<evidence type="ECO:0000313" key="3">
    <source>
        <dbReference type="EMBL" id="MBB4285181.1"/>
    </source>
</evidence>
<dbReference type="GO" id="GO:0030497">
    <property type="term" value="P:fatty acid elongation"/>
    <property type="evidence" value="ECO:0007669"/>
    <property type="project" value="TreeGrafter"/>
</dbReference>